<sequence length="121" mass="12786">MVRCGAGVDAGSMVARGRGCAGLQRWGRTQATSRARGHAHLWWRRCSDAGGVGTGAAAARARSCTGRRRRLARRQRPTVWSRTPAAVGVCGDGPCTPTTSRAHFVSGVYCGTIIVNPVFGF</sequence>
<dbReference type="AlphaFoldDB" id="A0A0A9HFL5"/>
<evidence type="ECO:0000313" key="1">
    <source>
        <dbReference type="EMBL" id="JAE35547.1"/>
    </source>
</evidence>
<accession>A0A0A9HFL5</accession>
<reference evidence="1" key="1">
    <citation type="submission" date="2014-09" db="EMBL/GenBank/DDBJ databases">
        <authorList>
            <person name="Magalhaes I.L.F."/>
            <person name="Oliveira U."/>
            <person name="Santos F.R."/>
            <person name="Vidigal T.H.D.A."/>
            <person name="Brescovit A.D."/>
            <person name="Santos A.J."/>
        </authorList>
    </citation>
    <scope>NUCLEOTIDE SEQUENCE</scope>
    <source>
        <tissue evidence="1">Shoot tissue taken approximately 20 cm above the soil surface</tissue>
    </source>
</reference>
<proteinExistence type="predicted"/>
<protein>
    <submittedName>
        <fullName evidence="1">Uncharacterized protein</fullName>
    </submittedName>
</protein>
<reference evidence="1" key="2">
    <citation type="journal article" date="2015" name="Data Brief">
        <title>Shoot transcriptome of the giant reed, Arundo donax.</title>
        <authorList>
            <person name="Barrero R.A."/>
            <person name="Guerrero F.D."/>
            <person name="Moolhuijzen P."/>
            <person name="Goolsby J.A."/>
            <person name="Tidwell J."/>
            <person name="Bellgard S.E."/>
            <person name="Bellgard M.I."/>
        </authorList>
    </citation>
    <scope>NUCLEOTIDE SEQUENCE</scope>
    <source>
        <tissue evidence="1">Shoot tissue taken approximately 20 cm above the soil surface</tissue>
    </source>
</reference>
<dbReference type="EMBL" id="GBRH01162349">
    <property type="protein sequence ID" value="JAE35547.1"/>
    <property type="molecule type" value="Transcribed_RNA"/>
</dbReference>
<name>A0A0A9HFL5_ARUDO</name>
<organism evidence="1">
    <name type="scientific">Arundo donax</name>
    <name type="common">Giant reed</name>
    <name type="synonym">Donax arundinaceus</name>
    <dbReference type="NCBI Taxonomy" id="35708"/>
    <lineage>
        <taxon>Eukaryota</taxon>
        <taxon>Viridiplantae</taxon>
        <taxon>Streptophyta</taxon>
        <taxon>Embryophyta</taxon>
        <taxon>Tracheophyta</taxon>
        <taxon>Spermatophyta</taxon>
        <taxon>Magnoliopsida</taxon>
        <taxon>Liliopsida</taxon>
        <taxon>Poales</taxon>
        <taxon>Poaceae</taxon>
        <taxon>PACMAD clade</taxon>
        <taxon>Arundinoideae</taxon>
        <taxon>Arundineae</taxon>
        <taxon>Arundo</taxon>
    </lineage>
</organism>